<keyword evidence="2" id="KW-1185">Reference proteome</keyword>
<dbReference type="Proteomes" id="UP001162992">
    <property type="component" value="Chromosome 3"/>
</dbReference>
<reference evidence="2" key="1">
    <citation type="journal article" date="2024" name="Proc. Natl. Acad. Sci. U.S.A.">
        <title>Extraordinary preservation of gene collinearity over three hundred million years revealed in homosporous lycophytes.</title>
        <authorList>
            <person name="Li C."/>
            <person name="Wickell D."/>
            <person name="Kuo L.Y."/>
            <person name="Chen X."/>
            <person name="Nie B."/>
            <person name="Liao X."/>
            <person name="Peng D."/>
            <person name="Ji J."/>
            <person name="Jenkins J."/>
            <person name="Williams M."/>
            <person name="Shu S."/>
            <person name="Plott C."/>
            <person name="Barry K."/>
            <person name="Rajasekar S."/>
            <person name="Grimwood J."/>
            <person name="Han X."/>
            <person name="Sun S."/>
            <person name="Hou Z."/>
            <person name="He W."/>
            <person name="Dai G."/>
            <person name="Sun C."/>
            <person name="Schmutz J."/>
            <person name="Leebens-Mack J.H."/>
            <person name="Li F.W."/>
            <person name="Wang L."/>
        </authorList>
    </citation>
    <scope>NUCLEOTIDE SEQUENCE [LARGE SCALE GENOMIC DNA]</scope>
    <source>
        <strain evidence="2">cv. PW_Plant_1</strain>
    </source>
</reference>
<evidence type="ECO:0000313" key="1">
    <source>
        <dbReference type="EMBL" id="KAJ7563648.1"/>
    </source>
</evidence>
<comment type="caution">
    <text evidence="1">The sequence shown here is derived from an EMBL/GenBank/DDBJ whole genome shotgun (WGS) entry which is preliminary data.</text>
</comment>
<evidence type="ECO:0000313" key="2">
    <source>
        <dbReference type="Proteomes" id="UP001162992"/>
    </source>
</evidence>
<organism evidence="1 2">
    <name type="scientific">Diphasiastrum complanatum</name>
    <name type="common">Issler's clubmoss</name>
    <name type="synonym">Lycopodium complanatum</name>
    <dbReference type="NCBI Taxonomy" id="34168"/>
    <lineage>
        <taxon>Eukaryota</taxon>
        <taxon>Viridiplantae</taxon>
        <taxon>Streptophyta</taxon>
        <taxon>Embryophyta</taxon>
        <taxon>Tracheophyta</taxon>
        <taxon>Lycopodiopsida</taxon>
        <taxon>Lycopodiales</taxon>
        <taxon>Lycopodiaceae</taxon>
        <taxon>Lycopodioideae</taxon>
        <taxon>Diphasiastrum</taxon>
    </lineage>
</organism>
<protein>
    <submittedName>
        <fullName evidence="1">Uncharacterized protein</fullName>
    </submittedName>
</protein>
<gene>
    <name evidence="1" type="ORF">O6H91_03G118800</name>
</gene>
<proteinExistence type="predicted"/>
<sequence length="1243" mass="137982">MIAMSNPEGFESGRFKEPLHLVGGGAFGGFGLDVAGAEVDFNTIQSGACTDHLVNRSYFSVGEPRHAQFLNSGVSNHDHEGGGLGYDLHEGKFYSEQGNQFDVIEPDIPYEQFCQIMEEKIPASRAAFLEELFMQIPQGLDDFQEPNATQGVGSVLHQEQENEHDSGLSLANYGQNGGETSQSEEDEPFLSDGMRSQQVTDMVTLIQTPKLIDYDRPRMSNGSVLASDCLSATSPMMSHRDIVDMRRKSYSDGEVMPGNSGAALELSTSNSESRICRDSRARAQCIEIVSSDSESSAEFDDGSHVIDDNDCEISAYKVLGKRKLPNWALPEKEKEQTRGLSTATLPKSLGAVRPGKHINLYQRAAIIEENRRPAGPGERFFPLRKSTSCTSGGQRILPPTLSERTLGAVGSGPLPLLSRPPNSLNGASLHLANENDATLRTMLQEMASVDGREEASVAEDLMTVPLLKHQRIALAWMEKRENRVECPGGILADDQGLGKTVSTIALILKVRAPILKGDSSGRQLAQYNASAVDIVDDDEVDYGVDCLALSSTGPENIRSSVAAAPISANSVGRAKRAGKTHYRNNLSVKGRPAAGTLIVCPTSVLRQWDHEIRDKVTGAADLSVLVYHGPGRTKDPDEIAKYDVVLTTYAIVAMEVPKQPLPDEKNEEKRNLDDYGLCLFGNSSKFSKIPLDAKTSRKSHQNGKKRSSKRGNEEEESDFIPADAMGPLARVSWFRVVLDEAQSIKNCRTKVARACWSLRAKRRWCLSGTPIQNTVDDLYSYFRFLRYDPLDEYKSFRAQIKDPITRNPGIGYKKLQLILQTLMLRRTKATIIDGEPIVQLPPRIVSLKQIDFTDEERVFYNKLEIESRQKFQVYAAEGSLQKNYVNILWMLLRLRQACDHPLLVKTPKLETTHMAAIGSTGHLTLEQRSKLRNLLEGGNMICPICMDLPEEPVVSTCAHVFCRQCISEKLTIDYEMSCPDLKCQMPLKISSIYSLASLQDFSVSELSPGVPRGPNYDLARKNLIWNTSSKIDAVMKTLAELPGADNCLSEVSEIECDHKEEASTFPASKPLANFELVPQSKRQLVPATEKAIIFSQWTSMLDLLEERLKRSGFSYRRLDGTMTVVERDRAVLEFNSLPEVTVMIMSLKAASLGLNMIAACHVLLLDIWWNPTTEDQAIDRAHRIGQTRPVRVSRFTIKGTIEDRILALQERKKQMVASAFGENDGMSQKTRLTVEDLRYLFSI</sequence>
<accession>A0ACC2EBB0</accession>
<dbReference type="EMBL" id="CM055094">
    <property type="protein sequence ID" value="KAJ7563648.1"/>
    <property type="molecule type" value="Genomic_DNA"/>
</dbReference>
<name>A0ACC2EBB0_DIPCM</name>